<accession>A0AAV7TIR2</accession>
<evidence type="ECO:0000256" key="1">
    <source>
        <dbReference type="SAM" id="MobiDB-lite"/>
    </source>
</evidence>
<keyword evidence="3" id="KW-1185">Reference proteome</keyword>
<feature type="compositionally biased region" description="Polar residues" evidence="1">
    <location>
        <begin position="109"/>
        <end position="118"/>
    </location>
</feature>
<sequence length="118" mass="12912">MDDTPLTTKKGLRRRGSLLVFPEAGNNLLSDAADAWSEEPWISTKEKTSKGNSCGHASPPRPSSPEVSARMRRVPQKSETGELNVLKSVRLSQRSANKRSLLKPPAIGNGNTVRQFKT</sequence>
<evidence type="ECO:0000313" key="2">
    <source>
        <dbReference type="EMBL" id="KAJ1176493.1"/>
    </source>
</evidence>
<gene>
    <name evidence="2" type="ORF">NDU88_001771</name>
</gene>
<comment type="caution">
    <text evidence="2">The sequence shown here is derived from an EMBL/GenBank/DDBJ whole genome shotgun (WGS) entry which is preliminary data.</text>
</comment>
<dbReference type="EMBL" id="JANPWB010000006">
    <property type="protein sequence ID" value="KAJ1176493.1"/>
    <property type="molecule type" value="Genomic_DNA"/>
</dbReference>
<dbReference type="AlphaFoldDB" id="A0AAV7TIR2"/>
<dbReference type="Proteomes" id="UP001066276">
    <property type="component" value="Chromosome 3_2"/>
</dbReference>
<evidence type="ECO:0000313" key="3">
    <source>
        <dbReference type="Proteomes" id="UP001066276"/>
    </source>
</evidence>
<name>A0AAV7TIR2_PLEWA</name>
<feature type="region of interest" description="Disordered" evidence="1">
    <location>
        <begin position="41"/>
        <end position="118"/>
    </location>
</feature>
<reference evidence="2" key="1">
    <citation type="journal article" date="2022" name="bioRxiv">
        <title>Sequencing and chromosome-scale assembly of the giantPleurodeles waltlgenome.</title>
        <authorList>
            <person name="Brown T."/>
            <person name="Elewa A."/>
            <person name="Iarovenko S."/>
            <person name="Subramanian E."/>
            <person name="Araus A.J."/>
            <person name="Petzold A."/>
            <person name="Susuki M."/>
            <person name="Suzuki K.-i.T."/>
            <person name="Hayashi T."/>
            <person name="Toyoda A."/>
            <person name="Oliveira C."/>
            <person name="Osipova E."/>
            <person name="Leigh N.D."/>
            <person name="Simon A."/>
            <person name="Yun M.H."/>
        </authorList>
    </citation>
    <scope>NUCLEOTIDE SEQUENCE</scope>
    <source>
        <strain evidence="2">20211129_DDA</strain>
        <tissue evidence="2">Liver</tissue>
    </source>
</reference>
<protein>
    <submittedName>
        <fullName evidence="2">Uncharacterized protein</fullName>
    </submittedName>
</protein>
<proteinExistence type="predicted"/>
<organism evidence="2 3">
    <name type="scientific">Pleurodeles waltl</name>
    <name type="common">Iberian ribbed newt</name>
    <dbReference type="NCBI Taxonomy" id="8319"/>
    <lineage>
        <taxon>Eukaryota</taxon>
        <taxon>Metazoa</taxon>
        <taxon>Chordata</taxon>
        <taxon>Craniata</taxon>
        <taxon>Vertebrata</taxon>
        <taxon>Euteleostomi</taxon>
        <taxon>Amphibia</taxon>
        <taxon>Batrachia</taxon>
        <taxon>Caudata</taxon>
        <taxon>Salamandroidea</taxon>
        <taxon>Salamandridae</taxon>
        <taxon>Pleurodelinae</taxon>
        <taxon>Pleurodeles</taxon>
    </lineage>
</organism>